<evidence type="ECO:0000256" key="11">
    <source>
        <dbReference type="SAM" id="SignalP"/>
    </source>
</evidence>
<keyword evidence="3 10" id="KW-0812">Transmembrane</keyword>
<evidence type="ECO:0000313" key="14">
    <source>
        <dbReference type="Proteomes" id="UP001265746"/>
    </source>
</evidence>
<evidence type="ECO:0000256" key="6">
    <source>
        <dbReference type="ARBA" id="ARBA00023136"/>
    </source>
</evidence>
<feature type="transmembrane region" description="Helical" evidence="10">
    <location>
        <begin position="252"/>
        <end position="273"/>
    </location>
</feature>
<evidence type="ECO:0000256" key="3">
    <source>
        <dbReference type="ARBA" id="ARBA00022692"/>
    </source>
</evidence>
<dbReference type="InterPro" id="IPR028927">
    <property type="entry name" value="Man-6-P_rcpt"/>
</dbReference>
<keyword evidence="8" id="KW-0325">Glycoprotein</keyword>
<keyword evidence="4 11" id="KW-0732">Signal</keyword>
<dbReference type="PANTHER" id="PTHR15071">
    <property type="entry name" value="MANNOSE-6-PHOSPHATE RECEPTOR FAMILY MEMBER"/>
    <property type="match status" value="1"/>
</dbReference>
<dbReference type="PANTHER" id="PTHR15071:SF0">
    <property type="entry name" value="MANNOSE 6-PHOSPHATE RECEPTOR-LIKE PROTEIN 1"/>
    <property type="match status" value="1"/>
</dbReference>
<comment type="caution">
    <text evidence="13">The sequence shown here is derived from an EMBL/GenBank/DDBJ whole genome shotgun (WGS) entry which is preliminary data.</text>
</comment>
<dbReference type="InterPro" id="IPR009011">
    <property type="entry name" value="Man6P_isomerase_rcpt-bd_dom_sf"/>
</dbReference>
<dbReference type="SUPFAM" id="SSF50911">
    <property type="entry name" value="Mannose 6-phosphate receptor domain"/>
    <property type="match status" value="1"/>
</dbReference>
<dbReference type="Pfam" id="PF02157">
    <property type="entry name" value="Man-6-P_recep"/>
    <property type="match status" value="1"/>
</dbReference>
<dbReference type="EMBL" id="JAUJFL010000004">
    <property type="protein sequence ID" value="KAK2604738.1"/>
    <property type="molecule type" value="Genomic_DNA"/>
</dbReference>
<keyword evidence="6 10" id="KW-0472">Membrane</keyword>
<dbReference type="GO" id="GO:0010008">
    <property type="term" value="C:endosome membrane"/>
    <property type="evidence" value="ECO:0007669"/>
    <property type="project" value="UniProtKB-SubCell"/>
</dbReference>
<keyword evidence="5 10" id="KW-1133">Transmembrane helix</keyword>
<evidence type="ECO:0000256" key="2">
    <source>
        <dbReference type="ARBA" id="ARBA00022448"/>
    </source>
</evidence>
<dbReference type="InterPro" id="IPR044865">
    <property type="entry name" value="MRH_dom"/>
</dbReference>
<name>A0AAD9SDN9_PHOAM</name>
<dbReference type="GO" id="GO:0000139">
    <property type="term" value="C:Golgi membrane"/>
    <property type="evidence" value="ECO:0007669"/>
    <property type="project" value="UniProtKB-SubCell"/>
</dbReference>
<gene>
    <name evidence="13" type="ORF">N8I77_007639</name>
</gene>
<feature type="chain" id="PRO_5041935998" description="MRH domain-containing protein" evidence="11">
    <location>
        <begin position="21"/>
        <end position="317"/>
    </location>
</feature>
<evidence type="ECO:0000256" key="8">
    <source>
        <dbReference type="ARBA" id="ARBA00023180"/>
    </source>
</evidence>
<dbReference type="GO" id="GO:0007034">
    <property type="term" value="P:vacuolar transport"/>
    <property type="evidence" value="ECO:0007669"/>
    <property type="project" value="TreeGrafter"/>
</dbReference>
<sequence>MVSRSRLLLLAAALFGASLAADEKTTTTTACTATATGGKAYFDLRPDIAVAPKKDGKNKRAKSEDYSARGYDYGYNFTLNICEAVIQKPEKVVGIDEALWKNVSAYYEGKDGKIYSLGQQSSVLTPRGSQLVLQYSGGSPCGSSAKKRGADHNDAVDAPSTADRGSSNSAYSSSLDTVTIGNDNTVLIEKAEEIRRKSATISFRCDRDSVNPTATVSFVGADPDECAYMFVVRSQHACAGVQPSKPGSVGPGGVFALIFLIAIAVYFAGGVFYQRTVANARGWKQLPNYSLWAGIWSFVSVSNHPTSLTRKRRSSSS</sequence>
<accession>A0AAD9SDN9</accession>
<dbReference type="Gene3D" id="2.70.130.10">
    <property type="entry name" value="Mannose-6-phosphate receptor binding domain"/>
    <property type="match status" value="2"/>
</dbReference>
<feature type="compositionally biased region" description="Polar residues" evidence="9">
    <location>
        <begin position="163"/>
        <end position="172"/>
    </location>
</feature>
<reference evidence="13" key="1">
    <citation type="submission" date="2023-06" db="EMBL/GenBank/DDBJ databases">
        <authorList>
            <person name="Noh H."/>
        </authorList>
    </citation>
    <scope>NUCLEOTIDE SEQUENCE</scope>
    <source>
        <strain evidence="13">DUCC20226</strain>
    </source>
</reference>
<keyword evidence="7" id="KW-1015">Disulfide bond</keyword>
<organism evidence="13 14">
    <name type="scientific">Phomopsis amygdali</name>
    <name type="common">Fusicoccum amygdali</name>
    <dbReference type="NCBI Taxonomy" id="1214568"/>
    <lineage>
        <taxon>Eukaryota</taxon>
        <taxon>Fungi</taxon>
        <taxon>Dikarya</taxon>
        <taxon>Ascomycota</taxon>
        <taxon>Pezizomycotina</taxon>
        <taxon>Sordariomycetes</taxon>
        <taxon>Sordariomycetidae</taxon>
        <taxon>Diaporthales</taxon>
        <taxon>Diaporthaceae</taxon>
        <taxon>Diaporthe</taxon>
    </lineage>
</organism>
<keyword evidence="14" id="KW-1185">Reference proteome</keyword>
<dbReference type="PROSITE" id="PS51914">
    <property type="entry name" value="MRH"/>
    <property type="match status" value="1"/>
</dbReference>
<feature type="domain" description="MRH" evidence="12">
    <location>
        <begin position="29"/>
        <end position="240"/>
    </location>
</feature>
<feature type="signal peptide" evidence="11">
    <location>
        <begin position="1"/>
        <end position="20"/>
    </location>
</feature>
<dbReference type="GO" id="GO:0005770">
    <property type="term" value="C:late endosome"/>
    <property type="evidence" value="ECO:0007669"/>
    <property type="project" value="TreeGrafter"/>
</dbReference>
<protein>
    <recommendedName>
        <fullName evidence="12">MRH domain-containing protein</fullName>
    </recommendedName>
</protein>
<evidence type="ECO:0000256" key="5">
    <source>
        <dbReference type="ARBA" id="ARBA00022989"/>
    </source>
</evidence>
<evidence type="ECO:0000256" key="1">
    <source>
        <dbReference type="ARBA" id="ARBA00004308"/>
    </source>
</evidence>
<keyword evidence="2" id="KW-0813">Transport</keyword>
<proteinExistence type="predicted"/>
<evidence type="ECO:0000256" key="10">
    <source>
        <dbReference type="SAM" id="Phobius"/>
    </source>
</evidence>
<evidence type="ECO:0000256" key="7">
    <source>
        <dbReference type="ARBA" id="ARBA00023157"/>
    </source>
</evidence>
<evidence type="ECO:0000313" key="13">
    <source>
        <dbReference type="EMBL" id="KAK2604738.1"/>
    </source>
</evidence>
<feature type="region of interest" description="Disordered" evidence="9">
    <location>
        <begin position="142"/>
        <end position="172"/>
    </location>
</feature>
<evidence type="ECO:0000256" key="9">
    <source>
        <dbReference type="SAM" id="MobiDB-lite"/>
    </source>
</evidence>
<dbReference type="AlphaFoldDB" id="A0AAD9SDN9"/>
<evidence type="ECO:0000259" key="12">
    <source>
        <dbReference type="PROSITE" id="PS51914"/>
    </source>
</evidence>
<comment type="subcellular location">
    <subcellularLocation>
        <location evidence="1">Endomembrane system</location>
    </subcellularLocation>
</comment>
<evidence type="ECO:0000256" key="4">
    <source>
        <dbReference type="ARBA" id="ARBA00022729"/>
    </source>
</evidence>
<dbReference type="Proteomes" id="UP001265746">
    <property type="component" value="Unassembled WGS sequence"/>
</dbReference>